<proteinExistence type="predicted"/>
<dbReference type="InterPro" id="IPR007473">
    <property type="entry name" value="RlmJ"/>
</dbReference>
<evidence type="ECO:0000313" key="1">
    <source>
        <dbReference type="EMBL" id="CAI4008515.1"/>
    </source>
</evidence>
<reference evidence="1" key="1">
    <citation type="submission" date="2022-10" db="EMBL/GenBank/DDBJ databases">
        <authorList>
            <person name="Chen Y."/>
            <person name="Dougan E. K."/>
            <person name="Chan C."/>
            <person name="Rhodes N."/>
            <person name="Thang M."/>
        </authorList>
    </citation>
    <scope>NUCLEOTIDE SEQUENCE</scope>
</reference>
<evidence type="ECO:0000313" key="3">
    <source>
        <dbReference type="EMBL" id="CAL4795827.1"/>
    </source>
</evidence>
<dbReference type="Pfam" id="PF04378">
    <property type="entry name" value="RsmJ"/>
    <property type="match status" value="1"/>
</dbReference>
<dbReference type="PANTHER" id="PTHR37426">
    <property type="entry name" value="RIBOSOMAL RNA LARGE SUBUNIT METHYLTRANSFERASE J"/>
    <property type="match status" value="1"/>
</dbReference>
<sequence>MVDAKMDGTSAEFALKSCASPLLVTTTCARLEVLWIASSTPSSLDCFSNLPRRGSNEPCFSIPQVEDASPFTYVDTHAGRGVYDLIVEEAKGNFQNGIARLCSRVAASGVANSRCHPLQEYLALQGQVNKGTMPPHPRYLGSPCISHLFLRPQDQAICFEYAVDMHRELVKSIASMQRHHPHARTTILQENSYWWLLHHLPSDVRRGRGLVLMDPPYEPYDEYMAWNLYALRHLYHTWPASCIAVWYPCFTDEQTEAIYLQFLYLDVGDILIADFGLTKESVVGASLQRSALALLRPPTTEQRLNEMLQDLAQLIGGADIKVFWISQWSQRRGF</sequence>
<evidence type="ECO:0000313" key="2">
    <source>
        <dbReference type="EMBL" id="CAL1161890.1"/>
    </source>
</evidence>
<gene>
    <name evidence="1" type="ORF">C1SCF055_LOCUS33955</name>
</gene>
<dbReference type="Gene3D" id="3.40.50.150">
    <property type="entry name" value="Vaccinia Virus protein VP39"/>
    <property type="match status" value="1"/>
</dbReference>
<dbReference type="SUPFAM" id="SSF53335">
    <property type="entry name" value="S-adenosyl-L-methionine-dependent methyltransferases"/>
    <property type="match status" value="1"/>
</dbReference>
<evidence type="ECO:0000313" key="4">
    <source>
        <dbReference type="Proteomes" id="UP001152797"/>
    </source>
</evidence>
<comment type="caution">
    <text evidence="1">The sequence shown here is derived from an EMBL/GenBank/DDBJ whole genome shotgun (WGS) entry which is preliminary data.</text>
</comment>
<dbReference type="GO" id="GO:0070475">
    <property type="term" value="P:rRNA base methylation"/>
    <property type="evidence" value="ECO:0007669"/>
    <property type="project" value="InterPro"/>
</dbReference>
<dbReference type="OrthoDB" id="408848at2759"/>
<dbReference type="EMBL" id="CAMXCT030004311">
    <property type="protein sequence ID" value="CAL4795827.1"/>
    <property type="molecule type" value="Genomic_DNA"/>
</dbReference>
<keyword evidence="4" id="KW-1185">Reference proteome</keyword>
<dbReference type="EMBL" id="CAMXCT010004311">
    <property type="protein sequence ID" value="CAI4008515.1"/>
    <property type="molecule type" value="Genomic_DNA"/>
</dbReference>
<dbReference type="PANTHER" id="PTHR37426:SF1">
    <property type="entry name" value="RIBOSOMAL RNA LARGE SUBUNIT METHYLTRANSFERASE J"/>
    <property type="match status" value="1"/>
</dbReference>
<organism evidence="1">
    <name type="scientific">Cladocopium goreaui</name>
    <dbReference type="NCBI Taxonomy" id="2562237"/>
    <lineage>
        <taxon>Eukaryota</taxon>
        <taxon>Sar</taxon>
        <taxon>Alveolata</taxon>
        <taxon>Dinophyceae</taxon>
        <taxon>Suessiales</taxon>
        <taxon>Symbiodiniaceae</taxon>
        <taxon>Cladocopium</taxon>
    </lineage>
</organism>
<dbReference type="InterPro" id="IPR029063">
    <property type="entry name" value="SAM-dependent_MTases_sf"/>
</dbReference>
<dbReference type="EMBL" id="CAMXCT020004311">
    <property type="protein sequence ID" value="CAL1161890.1"/>
    <property type="molecule type" value="Genomic_DNA"/>
</dbReference>
<accession>A0A9P1GCN7</accession>
<name>A0A9P1GCN7_9DINO</name>
<dbReference type="GO" id="GO:0005829">
    <property type="term" value="C:cytosol"/>
    <property type="evidence" value="ECO:0007669"/>
    <property type="project" value="TreeGrafter"/>
</dbReference>
<dbReference type="GO" id="GO:0036307">
    <property type="term" value="F:23S rRNA (adenine(2030)-N(6))-methyltransferase activity"/>
    <property type="evidence" value="ECO:0007669"/>
    <property type="project" value="TreeGrafter"/>
</dbReference>
<reference evidence="2" key="2">
    <citation type="submission" date="2024-04" db="EMBL/GenBank/DDBJ databases">
        <authorList>
            <person name="Chen Y."/>
            <person name="Shah S."/>
            <person name="Dougan E. K."/>
            <person name="Thang M."/>
            <person name="Chan C."/>
        </authorList>
    </citation>
    <scope>NUCLEOTIDE SEQUENCE [LARGE SCALE GENOMIC DNA]</scope>
</reference>
<dbReference type="AlphaFoldDB" id="A0A9P1GCN7"/>
<protein>
    <submittedName>
        <fullName evidence="3">Pentacotripeptide-repeat region of PRORP domain-containing protein</fullName>
    </submittedName>
</protein>
<dbReference type="Proteomes" id="UP001152797">
    <property type="component" value="Unassembled WGS sequence"/>
</dbReference>